<keyword evidence="1" id="KW-0472">Membrane</keyword>
<keyword evidence="1" id="KW-1133">Transmembrane helix</keyword>
<dbReference type="InterPro" id="IPR023158">
    <property type="entry name" value="YerB-like_sf"/>
</dbReference>
<feature type="domain" description="DUF3048" evidence="2">
    <location>
        <begin position="90"/>
        <end position="211"/>
    </location>
</feature>
<evidence type="ECO:0000313" key="5">
    <source>
        <dbReference type="Proteomes" id="UP000228568"/>
    </source>
</evidence>
<dbReference type="Pfam" id="PF11258">
    <property type="entry name" value="DUF3048"/>
    <property type="match status" value="1"/>
</dbReference>
<protein>
    <recommendedName>
        <fullName evidence="6">DUF3048 domain-containing protein</fullName>
    </recommendedName>
</protein>
<name>A0A2M7V7I9_9BACT</name>
<feature type="transmembrane region" description="Helical" evidence="1">
    <location>
        <begin position="21"/>
        <end position="45"/>
    </location>
</feature>
<dbReference type="SUPFAM" id="SSF159774">
    <property type="entry name" value="YerB-like"/>
    <property type="match status" value="1"/>
</dbReference>
<keyword evidence="1" id="KW-0812">Transmembrane</keyword>
<sequence>MKNKIVVFLLNLRRDKVRMMYAMAGVIFFLGVVFLIILVSNNFFYENTVYNDFGNEVLDNKTDAPSDCKFRRHIDGICVDVSLAVNPDLVGIMIENHYEARPLSGISMASVVYEAPVEANFTRFLVVYTSDADVSKVGPVRSARPYYLDWVSEYPGMMYMHVGGSPDALDRIKKFDLFDLNEFYWGWYYWRGQDRSAPHNVYTSKELWQKARVDYGDSYETDSDTESWKFEYWDECEDDCTDNITITFAGEVYQPTWQYNSSTMQYERYELGEPVFDPESGDKIVADTLVVQYVSTQVVDAVGRLSMETIGSGDAVIFRNGFKVEGEWCKASQTEKTRFYYLDEDEQPARRSGREIEFKPGKIWVSVVNLMDGVTYM</sequence>
<comment type="caution">
    <text evidence="4">The sequence shown here is derived from an EMBL/GenBank/DDBJ whole genome shotgun (WGS) entry which is preliminary data.</text>
</comment>
<dbReference type="EMBL" id="PFPK01000036">
    <property type="protein sequence ID" value="PIZ94653.1"/>
    <property type="molecule type" value="Genomic_DNA"/>
</dbReference>
<evidence type="ECO:0000313" key="4">
    <source>
        <dbReference type="EMBL" id="PIZ94653.1"/>
    </source>
</evidence>
<proteinExistence type="predicted"/>
<reference evidence="5" key="1">
    <citation type="submission" date="2017-09" db="EMBL/GenBank/DDBJ databases">
        <title>Depth-based differentiation of microbial function through sediment-hosted aquifers and enrichment of novel symbionts in the deep terrestrial subsurface.</title>
        <authorList>
            <person name="Probst A.J."/>
            <person name="Ladd B."/>
            <person name="Jarett J.K."/>
            <person name="Geller-Mcgrath D.E."/>
            <person name="Sieber C.M.K."/>
            <person name="Emerson J.B."/>
            <person name="Anantharaman K."/>
            <person name="Thomas B.C."/>
            <person name="Malmstrom R."/>
            <person name="Stieglmeier M."/>
            <person name="Klingl A."/>
            <person name="Woyke T."/>
            <person name="Ryan C.M."/>
            <person name="Banfield J.F."/>
        </authorList>
    </citation>
    <scope>NUCLEOTIDE SEQUENCE [LARGE SCALE GENOMIC DNA]</scope>
</reference>
<dbReference type="Gene3D" id="3.50.90.10">
    <property type="entry name" value="YerB-like"/>
    <property type="match status" value="1"/>
</dbReference>
<dbReference type="Proteomes" id="UP000228568">
    <property type="component" value="Unassembled WGS sequence"/>
</dbReference>
<evidence type="ECO:0000259" key="3">
    <source>
        <dbReference type="Pfam" id="PF17479"/>
    </source>
</evidence>
<dbReference type="InterPro" id="IPR021416">
    <property type="entry name" value="DUF3048_N"/>
</dbReference>
<dbReference type="Pfam" id="PF17479">
    <property type="entry name" value="DUF3048_C"/>
    <property type="match status" value="1"/>
</dbReference>
<accession>A0A2M7V7I9</accession>
<evidence type="ECO:0008006" key="6">
    <source>
        <dbReference type="Google" id="ProtNLM"/>
    </source>
</evidence>
<evidence type="ECO:0000256" key="1">
    <source>
        <dbReference type="SAM" id="Phobius"/>
    </source>
</evidence>
<dbReference type="InterPro" id="IPR035328">
    <property type="entry name" value="DUF3048_C"/>
</dbReference>
<organism evidence="4 5">
    <name type="scientific">Candidatus Magasanikbacteria bacterium CG_4_10_14_0_2_um_filter_37_12</name>
    <dbReference type="NCBI Taxonomy" id="1974637"/>
    <lineage>
        <taxon>Bacteria</taxon>
        <taxon>Candidatus Magasanikiibacteriota</taxon>
    </lineage>
</organism>
<dbReference type="AlphaFoldDB" id="A0A2M7V7I9"/>
<gene>
    <name evidence="4" type="ORF">COX81_02935</name>
</gene>
<feature type="domain" description="DUF3048" evidence="3">
    <location>
        <begin position="244"/>
        <end position="365"/>
    </location>
</feature>
<evidence type="ECO:0000259" key="2">
    <source>
        <dbReference type="Pfam" id="PF11258"/>
    </source>
</evidence>